<reference evidence="5 6" key="1">
    <citation type="journal article" date="2023" name="IMA Fungus">
        <title>Comparative genomic study of the Penicillium genus elucidates a diverse pangenome and 15 lateral gene transfer events.</title>
        <authorList>
            <person name="Petersen C."/>
            <person name="Sorensen T."/>
            <person name="Nielsen M.R."/>
            <person name="Sondergaard T.E."/>
            <person name="Sorensen J.L."/>
            <person name="Fitzpatrick D.A."/>
            <person name="Frisvad J.C."/>
            <person name="Nielsen K.L."/>
        </authorList>
    </citation>
    <scope>NUCLEOTIDE SEQUENCE [LARGE SCALE GENOMIC DNA]</scope>
    <source>
        <strain evidence="5 6">IBT 29057</strain>
    </source>
</reference>
<evidence type="ECO:0000256" key="1">
    <source>
        <dbReference type="ARBA" id="ARBA00004123"/>
    </source>
</evidence>
<keyword evidence="3" id="KW-0539">Nucleus</keyword>
<evidence type="ECO:0000256" key="3">
    <source>
        <dbReference type="ARBA" id="ARBA00023242"/>
    </source>
</evidence>
<feature type="compositionally biased region" description="Basic and acidic residues" evidence="4">
    <location>
        <begin position="80"/>
        <end position="91"/>
    </location>
</feature>
<organism evidence="5 6">
    <name type="scientific">Penicillium hetheringtonii</name>
    <dbReference type="NCBI Taxonomy" id="911720"/>
    <lineage>
        <taxon>Eukaryota</taxon>
        <taxon>Fungi</taxon>
        <taxon>Dikarya</taxon>
        <taxon>Ascomycota</taxon>
        <taxon>Pezizomycotina</taxon>
        <taxon>Eurotiomycetes</taxon>
        <taxon>Eurotiomycetidae</taxon>
        <taxon>Eurotiales</taxon>
        <taxon>Aspergillaceae</taxon>
        <taxon>Penicillium</taxon>
    </lineage>
</organism>
<comment type="similarity">
    <text evidence="2">Belongs to the NRDE2 family.</text>
</comment>
<dbReference type="PANTHER" id="PTHR13471:SF0">
    <property type="entry name" value="NUCLEAR EXOSOME REGULATOR NRDE2"/>
    <property type="match status" value="1"/>
</dbReference>
<feature type="region of interest" description="Disordered" evidence="4">
    <location>
        <begin position="1174"/>
        <end position="1193"/>
    </location>
</feature>
<comment type="subcellular location">
    <subcellularLocation>
        <location evidence="1">Nucleus</location>
    </subcellularLocation>
</comment>
<dbReference type="Pfam" id="PF08424">
    <property type="entry name" value="NRDE-2"/>
    <property type="match status" value="1"/>
</dbReference>
<dbReference type="PANTHER" id="PTHR13471">
    <property type="entry name" value="TETRATRICOPEPTIDE-LIKE HELICAL"/>
    <property type="match status" value="1"/>
</dbReference>
<dbReference type="GO" id="GO:0031048">
    <property type="term" value="P:regulatory ncRNA-mediated heterochromatin formation"/>
    <property type="evidence" value="ECO:0007669"/>
    <property type="project" value="TreeGrafter"/>
</dbReference>
<evidence type="ECO:0000256" key="2">
    <source>
        <dbReference type="ARBA" id="ARBA00009265"/>
    </source>
</evidence>
<dbReference type="GO" id="GO:0071013">
    <property type="term" value="C:catalytic step 2 spliceosome"/>
    <property type="evidence" value="ECO:0007669"/>
    <property type="project" value="TreeGrafter"/>
</dbReference>
<feature type="compositionally biased region" description="Basic residues" evidence="4">
    <location>
        <begin position="53"/>
        <end position="64"/>
    </location>
</feature>
<protein>
    <recommendedName>
        <fullName evidence="7">DUF1740-domain-containing protein</fullName>
    </recommendedName>
</protein>
<sequence>MESQDRKSVPKFSSFKAPILSSHDIRPERRPDRPQDDRKSRHRSRRHGEGRSRSPRRSERRGRQRSSDKRCRSRSPRPTTHRDHGIAKDHVGYSANGDGERRAHENTVASIANERSTRTDDPAGDLFVIDLKGDRHNLVYGTTHRYAVPTYRRSGRGQVLGADPRYRIDRDHLDSDSLVLRMKDSLSSNSFKSAKSLSKRVSRPVRLFRVKVDDDSPHAGEIEQDFVSLEPAMPDGINGAPQNEDSGDERHGYRSIHGKAKEEDVIPRYMEIDEDNGNENQGSLGERKALHAELTRAVHNDPTDVSGWLRLIHHQELLILGDDDLRPLTYNEQQSVADVKLSLYEKGIKQCVGSPHKHRLILGRLQECACLWDTKKLLDEWNKALRESPECISLWISYLNFRQTDFQNFDFERLTVTFTECLNLNASVTSNTSRHQIQCYLFLRMTLFLREAGYLELAVGLWQAVLEFVCFKPESLSEKVEEHVVSTSFRDYWEGELPRLGEKGSLTWRGSVTGQASNHHVYPLHILRHCIEPSLLMESWEETESERTQAFRLPSRTLDQLRFVENGDDQEQYVDDPYSVVLFSDLAHMLKLFQNFDCVDELVDSFLYFCQLPHFTRPKSSPTTRMWAGDNFIRNESMDHVEPRLTRWTADNEQSTSPLHFPSSNFAHTTCTLFADPNDWFDSFFSWRESSQSPESSVLDTEWVQMTLRTLVERGSSREGFDEELAEYTLALILASSPIKAKKYAKTLLKKWTSSLRVCNALALIEWRNNSPSAAAQVWSSSISWSQQLPEDTNVEVGILWNSWIWELLRQNDHSRASYVLHAIPLRSIDTSVYANIESPSKPSNPTSTVQVQSFLREYQARSIGLGKLHSFVAFTDCLALLLFVEKYPIQTALDAYSSAVLRLSDLRIEDRKHKSYVTELLHQARARLLFFNHRMKFSRLTPIEIRDTLQESISLFPHNTIFLSLFTWNESRFNILDRIRNVHLLAADPETRFKLEHDSTLSLTAVQSAPVTTHLLSIWSELCRPIWAGSTKHSVRGAFERALGDDSDSGSLRSGIRNMHTRLSTGSARTNIMIWKLYIIFEVYHTQDIGAAKAVFYRAIRACPWSKQLFMLAFQHLQDEKVYRIIQGKSKSSGFIFEDLYSLYRTMTEKQLRIHVDIEDKIQNALANRQDNVDYGHSSSGDNDHAQATIDH</sequence>
<evidence type="ECO:0008006" key="7">
    <source>
        <dbReference type="Google" id="ProtNLM"/>
    </source>
</evidence>
<accession>A0AAD6GNY3</accession>
<proteinExistence type="inferred from homology"/>
<dbReference type="GO" id="GO:1902369">
    <property type="term" value="P:negative regulation of RNA catabolic process"/>
    <property type="evidence" value="ECO:0007669"/>
    <property type="project" value="TreeGrafter"/>
</dbReference>
<evidence type="ECO:0000313" key="5">
    <source>
        <dbReference type="EMBL" id="KAJ5579382.1"/>
    </source>
</evidence>
<feature type="compositionally biased region" description="Basic and acidic residues" evidence="4">
    <location>
        <begin position="23"/>
        <end position="39"/>
    </location>
</feature>
<dbReference type="InterPro" id="IPR013633">
    <property type="entry name" value="NRDE-2"/>
</dbReference>
<feature type="compositionally biased region" description="Basic and acidic residues" evidence="4">
    <location>
        <begin position="1183"/>
        <end position="1193"/>
    </location>
</feature>
<name>A0AAD6GNY3_9EURO</name>
<evidence type="ECO:0000256" key="4">
    <source>
        <dbReference type="SAM" id="MobiDB-lite"/>
    </source>
</evidence>
<feature type="region of interest" description="Disordered" evidence="4">
    <location>
        <begin position="1"/>
        <end position="103"/>
    </location>
</feature>
<dbReference type="EMBL" id="JAQJAC010000007">
    <property type="protein sequence ID" value="KAJ5579382.1"/>
    <property type="molecule type" value="Genomic_DNA"/>
</dbReference>
<keyword evidence="6" id="KW-1185">Reference proteome</keyword>
<gene>
    <name evidence="5" type="ORF">N7450_008249</name>
</gene>
<evidence type="ECO:0000313" key="6">
    <source>
        <dbReference type="Proteomes" id="UP001216150"/>
    </source>
</evidence>
<dbReference type="AlphaFoldDB" id="A0AAD6GNY3"/>
<comment type="caution">
    <text evidence="5">The sequence shown here is derived from an EMBL/GenBank/DDBJ whole genome shotgun (WGS) entry which is preliminary data.</text>
</comment>
<dbReference type="Proteomes" id="UP001216150">
    <property type="component" value="Unassembled WGS sequence"/>
</dbReference>